<dbReference type="Proteomes" id="UP000008237">
    <property type="component" value="Unassembled WGS sequence"/>
</dbReference>
<dbReference type="KEGG" id="hst:105189079"/>
<sequence length="110" mass="12451">MSSQRSKSAESDVGIKIHDTLMAINDITLKIKKELELIEELVKENGHLYTAITTANETLSWKVQKMGLNVEHIMNEVKSKDRLEPNILGTITSSEITERLLSQMDILDIE</sequence>
<dbReference type="InParanoid" id="E2C219"/>
<organism evidence="2">
    <name type="scientific">Harpegnathos saltator</name>
    <name type="common">Jerdon's jumping ant</name>
    <dbReference type="NCBI Taxonomy" id="610380"/>
    <lineage>
        <taxon>Eukaryota</taxon>
        <taxon>Metazoa</taxon>
        <taxon>Ecdysozoa</taxon>
        <taxon>Arthropoda</taxon>
        <taxon>Hexapoda</taxon>
        <taxon>Insecta</taxon>
        <taxon>Pterygota</taxon>
        <taxon>Neoptera</taxon>
        <taxon>Endopterygota</taxon>
        <taxon>Hymenoptera</taxon>
        <taxon>Apocrita</taxon>
        <taxon>Aculeata</taxon>
        <taxon>Formicoidea</taxon>
        <taxon>Formicidae</taxon>
        <taxon>Ponerinae</taxon>
        <taxon>Ponerini</taxon>
        <taxon>Harpegnathos</taxon>
    </lineage>
</organism>
<protein>
    <submittedName>
        <fullName evidence="1">Uncharacterized protein</fullName>
    </submittedName>
</protein>
<reference evidence="1 2" key="1">
    <citation type="journal article" date="2010" name="Science">
        <title>Genomic comparison of the ants Camponotus floridanus and Harpegnathos saltator.</title>
        <authorList>
            <person name="Bonasio R."/>
            <person name="Zhang G."/>
            <person name="Ye C."/>
            <person name="Mutti N.S."/>
            <person name="Fang X."/>
            <person name="Qin N."/>
            <person name="Donahue G."/>
            <person name="Yang P."/>
            <person name="Li Q."/>
            <person name="Li C."/>
            <person name="Zhang P."/>
            <person name="Huang Z."/>
            <person name="Berger S.L."/>
            <person name="Reinberg D."/>
            <person name="Wang J."/>
            <person name="Liebig J."/>
        </authorList>
    </citation>
    <scope>NUCLEOTIDE SEQUENCE [LARGE SCALE GENOMIC DNA]</scope>
    <source>
        <strain evidence="1 2">R22 G/1</strain>
    </source>
</reference>
<dbReference type="AlphaFoldDB" id="E2C219"/>
<dbReference type="PhylomeDB" id="E2C219"/>
<proteinExistence type="predicted"/>
<gene>
    <name evidence="1" type="ORF">EAI_13902</name>
</gene>
<dbReference type="EMBL" id="GL452067">
    <property type="protein sequence ID" value="EFN77970.1"/>
    <property type="molecule type" value="Genomic_DNA"/>
</dbReference>
<name>E2C219_HARSA</name>
<dbReference type="OrthoDB" id="7682106at2759"/>
<evidence type="ECO:0000313" key="2">
    <source>
        <dbReference type="Proteomes" id="UP000008237"/>
    </source>
</evidence>
<keyword evidence="2" id="KW-1185">Reference proteome</keyword>
<evidence type="ECO:0000313" key="1">
    <source>
        <dbReference type="EMBL" id="EFN77970.1"/>
    </source>
</evidence>
<dbReference type="OMA" id="HIMNEVK"/>
<accession>E2C219</accession>